<evidence type="ECO:0000313" key="12">
    <source>
        <dbReference type="EMBL" id="RRS05662.1"/>
    </source>
</evidence>
<feature type="binding site" evidence="10">
    <location>
        <position position="24"/>
    </location>
    <ligand>
        <name>Mn(2+)</name>
        <dbReference type="ChEBI" id="CHEBI:29035"/>
        <label>1</label>
    </ligand>
</feature>
<dbReference type="AlphaFoldDB" id="A0A3R8U6G0"/>
<evidence type="ECO:0000259" key="11">
    <source>
        <dbReference type="Pfam" id="PF00149"/>
    </source>
</evidence>
<name>A0A3R8U6G0_9BURK</name>
<dbReference type="HAMAP" id="MF_00575">
    <property type="entry name" value="LpxH"/>
    <property type="match status" value="1"/>
</dbReference>
<keyword evidence="8 10" id="KW-0472">Membrane</keyword>
<dbReference type="NCBIfam" id="NF003743">
    <property type="entry name" value="PRK05340.1"/>
    <property type="match status" value="1"/>
</dbReference>
<comment type="cofactor">
    <cofactor evidence="10">
        <name>Mn(2+)</name>
        <dbReference type="ChEBI" id="CHEBI:29035"/>
    </cofactor>
    <text evidence="10">Binds 2 Mn(2+) ions per subunit in a binuclear metal center.</text>
</comment>
<comment type="caution">
    <text evidence="10">Lacks conserved residue(s) required for the propagation of feature annotation.</text>
</comment>
<dbReference type="UniPathway" id="UPA00359">
    <property type="reaction ID" value="UER00480"/>
</dbReference>
<comment type="caution">
    <text evidence="12">The sequence shown here is derived from an EMBL/GenBank/DDBJ whole genome shotgun (WGS) entry which is preliminary data.</text>
</comment>
<comment type="function">
    <text evidence="10">Hydrolyzes the pyrophosphate bond of UDP-2,3-diacylglucosamine to yield 2,3-diacylglucosamine 1-phosphate (lipid X) and UMP by catalyzing the attack of water at the alpha-P atom. Involved in the biosynthesis of lipid A, a phosphorylated glycolipid that anchors the lipopolysaccharide to the outer membrane of the cell.</text>
</comment>
<proteinExistence type="inferred from homology"/>
<feature type="binding site" evidence="10">
    <location>
        <position position="26"/>
    </location>
    <ligand>
        <name>Mn(2+)</name>
        <dbReference type="ChEBI" id="CHEBI:29035"/>
        <label>1</label>
    </ligand>
</feature>
<dbReference type="GO" id="GO:0008758">
    <property type="term" value="F:UDP-2,3-diacylglucosamine hydrolase activity"/>
    <property type="evidence" value="ECO:0007669"/>
    <property type="project" value="UniProtKB-UniRule"/>
</dbReference>
<comment type="catalytic activity">
    <reaction evidence="10">
        <text>UDP-2-N,3-O-bis[(3R)-3-hydroxytetradecanoyl]-alpha-D-glucosamine + H2O = 2-N,3-O-bis[(3R)-3-hydroxytetradecanoyl]-alpha-D-glucosaminyl 1-phosphate + UMP + 2 H(+)</text>
        <dbReference type="Rhea" id="RHEA:25213"/>
        <dbReference type="ChEBI" id="CHEBI:15377"/>
        <dbReference type="ChEBI" id="CHEBI:15378"/>
        <dbReference type="ChEBI" id="CHEBI:57865"/>
        <dbReference type="ChEBI" id="CHEBI:57957"/>
        <dbReference type="ChEBI" id="CHEBI:78847"/>
        <dbReference type="EC" id="3.6.1.54"/>
    </reaction>
</comment>
<evidence type="ECO:0000256" key="8">
    <source>
        <dbReference type="ARBA" id="ARBA00023136"/>
    </source>
</evidence>
<organism evidence="12 13">
    <name type="scientific">Aquabacterium soli</name>
    <dbReference type="NCBI Taxonomy" id="2493092"/>
    <lineage>
        <taxon>Bacteria</taxon>
        <taxon>Pseudomonadati</taxon>
        <taxon>Pseudomonadota</taxon>
        <taxon>Betaproteobacteria</taxon>
        <taxon>Burkholderiales</taxon>
        <taxon>Aquabacterium</taxon>
    </lineage>
</organism>
<dbReference type="SUPFAM" id="SSF56300">
    <property type="entry name" value="Metallo-dependent phosphatases"/>
    <property type="match status" value="1"/>
</dbReference>
<evidence type="ECO:0000256" key="10">
    <source>
        <dbReference type="HAMAP-Rule" id="MF_00575"/>
    </source>
</evidence>
<dbReference type="InterPro" id="IPR004843">
    <property type="entry name" value="Calcineurin-like_PHP"/>
</dbReference>
<keyword evidence="2 10" id="KW-0444">Lipid biosynthesis</keyword>
<gene>
    <name evidence="10" type="primary">lpxH</name>
    <name evidence="12" type="ORF">EIP75_03995</name>
</gene>
<evidence type="ECO:0000313" key="13">
    <source>
        <dbReference type="Proteomes" id="UP000269265"/>
    </source>
</evidence>
<dbReference type="OrthoDB" id="9783283at2"/>
<keyword evidence="5 10" id="KW-0479">Metal-binding</keyword>
<feature type="binding site" evidence="10">
    <location>
        <position position="128"/>
    </location>
    <ligand>
        <name>Mn(2+)</name>
        <dbReference type="ChEBI" id="CHEBI:29035"/>
        <label>2</label>
    </ligand>
</feature>
<feature type="binding site" evidence="10">
    <location>
        <position position="178"/>
    </location>
    <ligand>
        <name>substrate</name>
    </ligand>
</feature>
<dbReference type="Gene3D" id="3.60.21.10">
    <property type="match status" value="1"/>
</dbReference>
<keyword evidence="1 10" id="KW-1003">Cell membrane</keyword>
<dbReference type="EMBL" id="RSED01000003">
    <property type="protein sequence ID" value="RRS05662.1"/>
    <property type="molecule type" value="Genomic_DNA"/>
</dbReference>
<keyword evidence="9 10" id="KW-0464">Manganese</keyword>
<keyword evidence="6 10" id="KW-0378">Hydrolase</keyword>
<evidence type="ECO:0000256" key="9">
    <source>
        <dbReference type="ARBA" id="ARBA00023211"/>
    </source>
</evidence>
<feature type="domain" description="Calcineurin-like phosphoesterase" evidence="11">
    <location>
        <begin position="19"/>
        <end position="214"/>
    </location>
</feature>
<comment type="similarity">
    <text evidence="10">Belongs to the LpxH family.</text>
</comment>
<feature type="binding site" evidence="10">
    <location>
        <begin position="93"/>
        <end position="94"/>
    </location>
    <ligand>
        <name>substrate</name>
    </ligand>
</feature>
<dbReference type="Proteomes" id="UP000269265">
    <property type="component" value="Unassembled WGS sequence"/>
</dbReference>
<dbReference type="InterPro" id="IPR010138">
    <property type="entry name" value="UDP-diacylglucosamine_Hdrlase"/>
</dbReference>
<keyword evidence="13" id="KW-1185">Reference proteome</keyword>
<feature type="binding site" evidence="10">
    <location>
        <position position="55"/>
    </location>
    <ligand>
        <name>Mn(2+)</name>
        <dbReference type="ChEBI" id="CHEBI:29035"/>
        <label>1</label>
    </ligand>
</feature>
<evidence type="ECO:0000256" key="2">
    <source>
        <dbReference type="ARBA" id="ARBA00022516"/>
    </source>
</evidence>
<dbReference type="GO" id="GO:0030145">
    <property type="term" value="F:manganese ion binding"/>
    <property type="evidence" value="ECO:0007669"/>
    <property type="project" value="UniProtKB-UniRule"/>
</dbReference>
<feature type="binding site" evidence="10">
    <location>
        <position position="55"/>
    </location>
    <ligand>
        <name>Mn(2+)</name>
        <dbReference type="ChEBI" id="CHEBI:29035"/>
        <label>2</label>
    </ligand>
</feature>
<feature type="binding site" evidence="10">
    <location>
        <position position="212"/>
    </location>
    <ligand>
        <name>Mn(2+)</name>
        <dbReference type="ChEBI" id="CHEBI:29035"/>
        <label>1</label>
    </ligand>
</feature>
<dbReference type="EC" id="3.6.1.54" evidence="10"/>
<evidence type="ECO:0000256" key="7">
    <source>
        <dbReference type="ARBA" id="ARBA00023098"/>
    </source>
</evidence>
<feature type="binding site" evidence="10">
    <location>
        <position position="210"/>
    </location>
    <ligand>
        <name>Mn(2+)</name>
        <dbReference type="ChEBI" id="CHEBI:29035"/>
        <label>2</label>
    </ligand>
</feature>
<sequence>MSPDTALPSLHAPPSWRCIDFISDLHLHESHPRTFEAFQRFLRGTRADAVFILGDLFEAWVGDDMRHQPFEAACTAELAAAGARLDLHLMVGNRDFLLGAEMARACNASLLSDPTVLQAFDQRHVLSHGDAWCLDDTAYQAFRAQSRSDAWQARFLAQPLPARLAAAKAMREASESQKHGMRQEDWADLAPQAVADALVAAAAAVLVHGHTHRPASEPFARPGAQRHVLSDWDLDHAPYRAQVMRLSASGYHRLSIDEALAAPTGQA</sequence>
<feature type="binding site" evidence="10">
    <location>
        <position position="210"/>
    </location>
    <ligand>
        <name>substrate</name>
    </ligand>
</feature>
<comment type="subcellular location">
    <subcellularLocation>
        <location evidence="10">Cell inner membrane</location>
        <topology evidence="10">Peripheral membrane protein</topology>
        <orientation evidence="10">Cytoplasmic side</orientation>
    </subcellularLocation>
</comment>
<dbReference type="InterPro" id="IPR029052">
    <property type="entry name" value="Metallo-depent_PP-like"/>
</dbReference>
<protein>
    <recommendedName>
        <fullName evidence="10">UDP-2,3-diacylglucosamine hydrolase</fullName>
        <ecNumber evidence="10">3.6.1.54</ecNumber>
    </recommendedName>
    <alternativeName>
        <fullName evidence="10">UDP-2,3-diacylglucosamine diphosphatase</fullName>
    </alternativeName>
</protein>
<accession>A0A3R8U6G0</accession>
<feature type="binding site" evidence="10">
    <location>
        <position position="174"/>
    </location>
    <ligand>
        <name>substrate</name>
    </ligand>
</feature>
<comment type="pathway">
    <text evidence="10">Glycolipid biosynthesis; lipid IV(A) biosynthesis; lipid IV(A) from (3R)-3-hydroxytetradecanoyl-[acyl-carrier-protein] and UDP-N-acetyl-alpha-D-glucosamine: step 4/6.</text>
</comment>
<evidence type="ECO:0000256" key="4">
    <source>
        <dbReference type="ARBA" id="ARBA00022556"/>
    </source>
</evidence>
<dbReference type="GO" id="GO:0005737">
    <property type="term" value="C:cytoplasm"/>
    <property type="evidence" value="ECO:0007669"/>
    <property type="project" value="InterPro"/>
</dbReference>
<keyword evidence="4 10" id="KW-0441">Lipid A biosynthesis</keyword>
<dbReference type="CDD" id="cd07398">
    <property type="entry name" value="MPP_YbbF-LpxH"/>
    <property type="match status" value="1"/>
</dbReference>
<feature type="binding site" evidence="10">
    <location>
        <position position="136"/>
    </location>
    <ligand>
        <name>substrate</name>
    </ligand>
</feature>
<dbReference type="GO" id="GO:0019897">
    <property type="term" value="C:extrinsic component of plasma membrane"/>
    <property type="evidence" value="ECO:0007669"/>
    <property type="project" value="UniProtKB-UniRule"/>
</dbReference>
<feature type="binding site" evidence="10">
    <location>
        <position position="93"/>
    </location>
    <ligand>
        <name>Mn(2+)</name>
        <dbReference type="ChEBI" id="CHEBI:29035"/>
        <label>2</label>
    </ligand>
</feature>
<dbReference type="InterPro" id="IPR043461">
    <property type="entry name" value="LpxH-like"/>
</dbReference>
<evidence type="ECO:0000256" key="3">
    <source>
        <dbReference type="ARBA" id="ARBA00022519"/>
    </source>
</evidence>
<dbReference type="Pfam" id="PF00149">
    <property type="entry name" value="Metallophos"/>
    <property type="match status" value="1"/>
</dbReference>
<keyword evidence="7 10" id="KW-0443">Lipid metabolism</keyword>
<evidence type="ECO:0000256" key="6">
    <source>
        <dbReference type="ARBA" id="ARBA00022801"/>
    </source>
</evidence>
<evidence type="ECO:0000256" key="1">
    <source>
        <dbReference type="ARBA" id="ARBA00022475"/>
    </source>
</evidence>
<keyword evidence="3 10" id="KW-0997">Cell inner membrane</keyword>
<dbReference type="PANTHER" id="PTHR34990">
    <property type="entry name" value="UDP-2,3-DIACYLGLUCOSAMINE HYDROLASE-RELATED"/>
    <property type="match status" value="1"/>
</dbReference>
<reference evidence="12 13" key="1">
    <citation type="submission" date="2018-12" db="EMBL/GenBank/DDBJ databases">
        <title>The whole draft genome of Aquabacterium sp. SJQ9.</title>
        <authorList>
            <person name="Sun L."/>
            <person name="Gao X."/>
            <person name="Chen W."/>
            <person name="Huang K."/>
        </authorList>
    </citation>
    <scope>NUCLEOTIDE SEQUENCE [LARGE SCALE GENOMIC DNA]</scope>
    <source>
        <strain evidence="12 13">SJQ9</strain>
    </source>
</reference>
<evidence type="ECO:0000256" key="5">
    <source>
        <dbReference type="ARBA" id="ARBA00022723"/>
    </source>
</evidence>
<dbReference type="GO" id="GO:0009245">
    <property type="term" value="P:lipid A biosynthetic process"/>
    <property type="evidence" value="ECO:0007669"/>
    <property type="project" value="UniProtKB-UniRule"/>
</dbReference>
<dbReference type="PANTHER" id="PTHR34990:SF1">
    <property type="entry name" value="UDP-2,3-DIACYLGLUCOSAMINE HYDROLASE"/>
    <property type="match status" value="1"/>
</dbReference>